<reference evidence="1" key="1">
    <citation type="submission" date="2022-08" db="EMBL/GenBank/DDBJ databases">
        <title>Genome Sequencing of Bacteroides fragilis Group Isolates with Nanopore Technology.</title>
        <authorList>
            <person name="Tisza M.J."/>
            <person name="Smith D."/>
            <person name="Dekker J.P."/>
        </authorList>
    </citation>
    <scope>NUCLEOTIDE SEQUENCE</scope>
    <source>
        <strain evidence="1">BFG-527</strain>
    </source>
</reference>
<evidence type="ECO:0000313" key="2">
    <source>
        <dbReference type="Proteomes" id="UP001060104"/>
    </source>
</evidence>
<proteinExistence type="predicted"/>
<sequence>MEEKNWWIANNYLYFDDDLDALESMVPQLRKMIEQQIVMSDDPFPIRVGIKCTPRPGCTWGMIMEYRDREAWEKNDSDTTFFPFVLRIDTKKNWKAFAIHVYHLPVRDEYAVFAFYLGSINGFAEMLERTDDSMKVTLGVLADMDMNGVMENGKEVYVPMSDIFLKGEYYGDNKKYGLPVYRFEQQIRYETMRPGIDAPAEVCKRLLERKEWLAETWKTSTGKASALLYIPLGEKKKGGKE</sequence>
<evidence type="ECO:0008006" key="3">
    <source>
        <dbReference type="Google" id="ProtNLM"/>
    </source>
</evidence>
<organism evidence="1 2">
    <name type="scientific">Bacteroides faecis</name>
    <dbReference type="NCBI Taxonomy" id="674529"/>
    <lineage>
        <taxon>Bacteria</taxon>
        <taxon>Pseudomonadati</taxon>
        <taxon>Bacteroidota</taxon>
        <taxon>Bacteroidia</taxon>
        <taxon>Bacteroidales</taxon>
        <taxon>Bacteroidaceae</taxon>
        <taxon>Bacteroides</taxon>
    </lineage>
</organism>
<name>A0ABY5T969_9BACE</name>
<dbReference type="Proteomes" id="UP001060104">
    <property type="component" value="Chromosome"/>
</dbReference>
<evidence type="ECO:0000313" key="1">
    <source>
        <dbReference type="EMBL" id="UVQ74423.1"/>
    </source>
</evidence>
<dbReference type="EMBL" id="CP103141">
    <property type="protein sequence ID" value="UVQ74423.1"/>
    <property type="molecule type" value="Genomic_DNA"/>
</dbReference>
<protein>
    <recommendedName>
        <fullName evidence="3">DUF4299 family protein</fullName>
    </recommendedName>
</protein>
<dbReference type="RefSeq" id="WP_258902780.1">
    <property type="nucleotide sequence ID" value="NZ_CP103141.1"/>
</dbReference>
<gene>
    <name evidence="1" type="ORF">NXY30_26360</name>
</gene>
<accession>A0ABY5T969</accession>
<keyword evidence="2" id="KW-1185">Reference proteome</keyword>